<comment type="caution">
    <text evidence="1">The sequence shown here is derived from an EMBL/GenBank/DDBJ whole genome shotgun (WGS) entry which is preliminary data.</text>
</comment>
<gene>
    <name evidence="1" type="ORF">ACEZDG_27960</name>
</gene>
<proteinExistence type="predicted"/>
<evidence type="ECO:0000313" key="1">
    <source>
        <dbReference type="EMBL" id="MFC1413108.1"/>
    </source>
</evidence>
<accession>A0ABV6VHC9</accession>
<name>A0ABV6VHC9_9ACTN</name>
<protein>
    <submittedName>
        <fullName evidence="1">SCO2322 family protein</fullName>
    </submittedName>
</protein>
<dbReference type="EMBL" id="JBHEZX010000014">
    <property type="protein sequence ID" value="MFC1413108.1"/>
    <property type="molecule type" value="Genomic_DNA"/>
</dbReference>
<sequence>MHVRAVWRAAVVAVLAVAAGLMSLAPASASSYRYWSFWEGTGSGWTYQSAGPNTYRPADGSVDGWRFGVSADSADGVKPGRVPDFATACAGTPAVSGRKRVAVVIDYGTPADAPSGSTPPVLVTKCGVLAPDATSAQLLAQVAPPLRYNSDGILCAISGYPSTGCGDVVSGTNGATATSTPAASTAAPSTPAASAAPTSGPASPGRTVGWLVGVVLVLALAGGAFWQTRRRR</sequence>
<dbReference type="Proteomes" id="UP001592582">
    <property type="component" value="Unassembled WGS sequence"/>
</dbReference>
<organism evidence="1 2">
    <name type="scientific">Streptacidiphilus alkalitolerans</name>
    <dbReference type="NCBI Taxonomy" id="3342712"/>
    <lineage>
        <taxon>Bacteria</taxon>
        <taxon>Bacillati</taxon>
        <taxon>Actinomycetota</taxon>
        <taxon>Actinomycetes</taxon>
        <taxon>Kitasatosporales</taxon>
        <taxon>Streptomycetaceae</taxon>
        <taxon>Streptacidiphilus</taxon>
    </lineage>
</organism>
<evidence type="ECO:0000313" key="2">
    <source>
        <dbReference type="Proteomes" id="UP001592582"/>
    </source>
</evidence>
<reference evidence="1 2" key="1">
    <citation type="submission" date="2024-09" db="EMBL/GenBank/DDBJ databases">
        <authorList>
            <person name="Lee S.D."/>
        </authorList>
    </citation>
    <scope>NUCLEOTIDE SEQUENCE [LARGE SCALE GENOMIC DNA]</scope>
    <source>
        <strain evidence="1 2">N1-1</strain>
    </source>
</reference>
<dbReference type="NCBIfam" id="NF040672">
    <property type="entry name" value="SCO2322_fam"/>
    <property type="match status" value="1"/>
</dbReference>
<dbReference type="InterPro" id="IPR047703">
    <property type="entry name" value="SCO2322-like"/>
</dbReference>
<keyword evidence="2" id="KW-1185">Reference proteome</keyword>